<evidence type="ECO:0000313" key="2">
    <source>
        <dbReference type="Proteomes" id="UP000192582"/>
    </source>
</evidence>
<dbReference type="AlphaFoldDB" id="A0A1W1V7W3"/>
<protein>
    <submittedName>
        <fullName evidence="1">Uncharacterized protein</fullName>
    </submittedName>
</protein>
<organism evidence="1 2">
    <name type="scientific">Deinococcus hopiensis KR-140</name>
    <dbReference type="NCBI Taxonomy" id="695939"/>
    <lineage>
        <taxon>Bacteria</taxon>
        <taxon>Thermotogati</taxon>
        <taxon>Deinococcota</taxon>
        <taxon>Deinococci</taxon>
        <taxon>Deinococcales</taxon>
        <taxon>Deinococcaceae</taxon>
        <taxon>Deinococcus</taxon>
    </lineage>
</organism>
<keyword evidence="2" id="KW-1185">Reference proteome</keyword>
<gene>
    <name evidence="1" type="ORF">SAMN00790413_00428</name>
</gene>
<dbReference type="EMBL" id="FWWU01000009">
    <property type="protein sequence ID" value="SMB89448.1"/>
    <property type="molecule type" value="Genomic_DNA"/>
</dbReference>
<reference evidence="1 2" key="1">
    <citation type="submission" date="2017-04" db="EMBL/GenBank/DDBJ databases">
        <authorList>
            <person name="Afonso C.L."/>
            <person name="Miller P.J."/>
            <person name="Scott M.A."/>
            <person name="Spackman E."/>
            <person name="Goraichik I."/>
            <person name="Dimitrov K.M."/>
            <person name="Suarez D.L."/>
            <person name="Swayne D.E."/>
        </authorList>
    </citation>
    <scope>NUCLEOTIDE SEQUENCE [LARGE SCALE GENOMIC DNA]</scope>
    <source>
        <strain evidence="1 2">KR-140</strain>
    </source>
</reference>
<dbReference type="OrthoDB" id="9784774at2"/>
<name>A0A1W1V7W3_9DEIO</name>
<sequence>MLAPEQFNSAFLQNHDLQALPRYASARSFAGRVFEDLDVSSHQAALSPVRLLTVEQQGRLAKRLRRAEGEWEPREGSLSPA</sequence>
<evidence type="ECO:0000313" key="1">
    <source>
        <dbReference type="EMBL" id="SMB89448.1"/>
    </source>
</evidence>
<dbReference type="RefSeq" id="WP_084048100.1">
    <property type="nucleotide sequence ID" value="NZ_FWWU01000009.1"/>
</dbReference>
<dbReference type="Proteomes" id="UP000192582">
    <property type="component" value="Unassembled WGS sequence"/>
</dbReference>
<proteinExistence type="predicted"/>
<accession>A0A1W1V7W3</accession>